<dbReference type="SUPFAM" id="SSF57756">
    <property type="entry name" value="Retrovirus zinc finger-like domains"/>
    <property type="match status" value="1"/>
</dbReference>
<dbReference type="InterPro" id="IPR036875">
    <property type="entry name" value="Znf_CCHC_sf"/>
</dbReference>
<feature type="compositionally biased region" description="Basic and acidic residues" evidence="1">
    <location>
        <begin position="595"/>
        <end position="630"/>
    </location>
</feature>
<feature type="region of interest" description="Disordered" evidence="1">
    <location>
        <begin position="592"/>
        <end position="630"/>
    </location>
</feature>
<dbReference type="EMBL" id="JBFDAA010000001">
    <property type="protein sequence ID" value="KAL1140915.1"/>
    <property type="molecule type" value="Genomic_DNA"/>
</dbReference>
<evidence type="ECO:0008006" key="4">
    <source>
        <dbReference type="Google" id="ProtNLM"/>
    </source>
</evidence>
<feature type="region of interest" description="Disordered" evidence="1">
    <location>
        <begin position="282"/>
        <end position="301"/>
    </location>
</feature>
<name>A0ABD0YY99_9HEMI</name>
<keyword evidence="3" id="KW-1185">Reference proteome</keyword>
<protein>
    <recommendedName>
        <fullName evidence="4">Gag-like protein</fullName>
    </recommendedName>
</protein>
<feature type="region of interest" description="Disordered" evidence="1">
    <location>
        <begin position="1"/>
        <end position="67"/>
    </location>
</feature>
<feature type="compositionally biased region" description="Polar residues" evidence="1">
    <location>
        <begin position="1"/>
        <end position="13"/>
    </location>
</feature>
<evidence type="ECO:0000313" key="2">
    <source>
        <dbReference type="EMBL" id="KAL1140915.1"/>
    </source>
</evidence>
<evidence type="ECO:0000256" key="1">
    <source>
        <dbReference type="SAM" id="MobiDB-lite"/>
    </source>
</evidence>
<organism evidence="2 3">
    <name type="scientific">Ranatra chinensis</name>
    <dbReference type="NCBI Taxonomy" id="642074"/>
    <lineage>
        <taxon>Eukaryota</taxon>
        <taxon>Metazoa</taxon>
        <taxon>Ecdysozoa</taxon>
        <taxon>Arthropoda</taxon>
        <taxon>Hexapoda</taxon>
        <taxon>Insecta</taxon>
        <taxon>Pterygota</taxon>
        <taxon>Neoptera</taxon>
        <taxon>Paraneoptera</taxon>
        <taxon>Hemiptera</taxon>
        <taxon>Heteroptera</taxon>
        <taxon>Panheteroptera</taxon>
        <taxon>Nepomorpha</taxon>
        <taxon>Nepidae</taxon>
        <taxon>Ranatrinae</taxon>
        <taxon>Ranatra</taxon>
    </lineage>
</organism>
<dbReference type="AlphaFoldDB" id="A0ABD0YY99"/>
<dbReference type="Proteomes" id="UP001558652">
    <property type="component" value="Unassembled WGS sequence"/>
</dbReference>
<accession>A0ABD0YY99</accession>
<proteinExistence type="predicted"/>
<sequence>MASKTPINPVTDTAENDGFTVVARKTKRQKPEHANNSNTESESERDEPNGKVVRRKIGKPTSTVKTSVKHVAESKKKTEKAKIPPITVFPKGNLRVIDINKAFIKECTPDNLLRSVKTRDGTKLHVSTAKDYIALQRFLDNKNVPHFIHKLPQERPKEYVIKGKDEETQTDEVLDELRFVGYPILRVAQFKSVGTKLPLPIFLAEFEAKANDDVIKKLTSHLTMEVTVVPYKQAPTPLRCFKCQGFGHSAHYCMADPRCVKCQMQHSSKECSIERPLFKLGHAPPSSNRTGKATGEPAPSEEGGICNVSLRLCRVARVMGMAGNAPFHSAPWIEEGWKPSEQVTASNTGDEDLVELAGTESEEKTEELPESKLMEMNQELNQILAQQASMAAQATLQATNQPMVTAIQWINTMMIQAVNLPEFEGEPNTLADFIDRGTVLNNQILGSGLDDNSAKAIRQMAIGRISAPIRRELGIGITEEWTSVVRRLKEGYGGARKTYQRQVVALLLKGRQKGESPSAYARGMETQVKDICARVMETEEDKVTAKVSMELIKALVVERIRREMPERIKRSLRSGTPLRLDETVEVIREEDEDFLESRRAEESWTRVENDRPKRENPRREYRERGEYRPQ</sequence>
<gene>
    <name evidence="2" type="ORF">AAG570_000843</name>
</gene>
<evidence type="ECO:0000313" key="3">
    <source>
        <dbReference type="Proteomes" id="UP001558652"/>
    </source>
</evidence>
<reference evidence="2 3" key="1">
    <citation type="submission" date="2024-07" db="EMBL/GenBank/DDBJ databases">
        <title>Chromosome-level genome assembly of the water stick insect Ranatra chinensis (Heteroptera: Nepidae).</title>
        <authorList>
            <person name="Liu X."/>
        </authorList>
    </citation>
    <scope>NUCLEOTIDE SEQUENCE [LARGE SCALE GENOMIC DNA]</scope>
    <source>
        <strain evidence="2">Cailab_2021Rc</strain>
        <tissue evidence="2">Muscle</tissue>
    </source>
</reference>
<comment type="caution">
    <text evidence="2">The sequence shown here is derived from an EMBL/GenBank/DDBJ whole genome shotgun (WGS) entry which is preliminary data.</text>
</comment>